<keyword evidence="2" id="KW-1185">Reference proteome</keyword>
<dbReference type="RefSeq" id="WP_050703130.1">
    <property type="nucleotide sequence ID" value="NC_007294.1"/>
</dbReference>
<proteinExistence type="predicted"/>
<protein>
    <submittedName>
        <fullName evidence="1">Putative phase-variable hemagglutinin</fullName>
    </submittedName>
</protein>
<reference evidence="1 2" key="1">
    <citation type="journal article" date="2005" name="J. Bacteriol.">
        <title>Swine and poultry pathogens: the complete genome sequences of two strains of Mycoplasma hyopneumoniae and a strain of Mycoplasma synoviae.</title>
        <authorList>
            <person name="Vasconcelos A.T."/>
            <person name="Ferreira H.B."/>
            <person name="Bizarro C.V."/>
            <person name="Bonatto S.L."/>
            <person name="Carvalho M.O."/>
            <person name="Pinto P.M."/>
            <person name="Almeida D.F."/>
            <person name="Almeida L.G."/>
            <person name="Almeida R."/>
            <person name="Alves-Filho L."/>
            <person name="Assuncao E.N."/>
            <person name="Azevedo V.A."/>
            <person name="Bogo M.R."/>
            <person name="Brigido M.M."/>
            <person name="Brocchi M."/>
            <person name="Burity H.A."/>
            <person name="Camargo A.A."/>
            <person name="Camargo S.S."/>
            <person name="Carepo M.S."/>
            <person name="Carraro D.M."/>
            <person name="de Mattos Cascardo J.C."/>
            <person name="Castro L.A."/>
            <person name="Cavalcanti G."/>
            <person name="Chemale G."/>
            <person name="Collevatti R.G."/>
            <person name="Cunha C.W."/>
            <person name="Dallagiovanna B."/>
            <person name="Dambros B.P."/>
            <person name="Dellagostin O.A."/>
            <person name="Falcao C."/>
            <person name="Fantinatti-Garboggini F."/>
            <person name="Felipe M.S."/>
            <person name="Fiorentin L."/>
            <person name="Franco G.R."/>
            <person name="Freitas N.S."/>
            <person name="Frias D."/>
            <person name="Grangeiro T.B."/>
            <person name="Grisard E.C."/>
            <person name="Guimaraes C.T."/>
            <person name="Hungria M."/>
            <person name="Jardim S.N."/>
            <person name="Krieger M.A."/>
            <person name="Laurino J.P."/>
            <person name="Lima L.F."/>
            <person name="Lopes M.I."/>
            <person name="Loreto E.L."/>
            <person name="Madeira H.M."/>
            <person name="Manfio G.P."/>
            <person name="Maranhao A.Q."/>
            <person name="Martinkovics C.T."/>
            <person name="Medeiros S.R."/>
            <person name="Moreira M.A."/>
            <person name="Neiva M."/>
            <person name="Ramalho-Neto C.E."/>
            <person name="Nicolas M.F."/>
            <person name="Oliveira S.C."/>
            <person name="Paixao R.F."/>
            <person name="Pedrosa F.O."/>
            <person name="Pena S.D."/>
            <person name="Pereira M."/>
            <person name="Pereira-Ferrari L."/>
            <person name="Piffer I."/>
            <person name="Pinto L.S."/>
            <person name="Potrich D.P."/>
            <person name="Salim A.C."/>
            <person name="Santos F.R."/>
            <person name="Schmitt R."/>
            <person name="Schneider M.P."/>
            <person name="Schrank A."/>
            <person name="Schrank I.S."/>
            <person name="Schuck A.F."/>
            <person name="Seuanez H.N."/>
            <person name="Silva D.W."/>
            <person name="Silva R."/>
            <person name="Silva S.C."/>
            <person name="Soares C.M."/>
            <person name="Souza K.R."/>
            <person name="Souza R.C."/>
            <person name="Staats C.C."/>
            <person name="Steffens M.B."/>
            <person name="Teixeira S.M."/>
            <person name="Urmenyi T.P."/>
            <person name="Vainstein M.H."/>
            <person name="Zuccherato L.W."/>
            <person name="Simpson A.J."/>
            <person name="Zaha A."/>
        </authorList>
    </citation>
    <scope>NUCLEOTIDE SEQUENCE [LARGE SCALE GENOMIC DNA]</scope>
    <source>
        <strain evidence="1 2">53</strain>
    </source>
</reference>
<dbReference type="EMBL" id="AE017245">
    <property type="protein sequence ID" value="AAZ43662.2"/>
    <property type="molecule type" value="Genomic_DNA"/>
</dbReference>
<sequence>MGADKFKNVTLTNPVITYEKVTVNTYTWKNPKVTFTVEAKPDYQLTEPTTNPKQISLTIRVLYENQTSTQNLLTIQGASPSAAPSNSSVDDANVKAKVNVYLNYTGPAIVLDQAVPAVGTANNTSLNRTSNITGDFNTKFKELLINNLMPREFLSTVINYVNKFDPKFRAQLVQI</sequence>
<gene>
    <name evidence="1" type="ordered locus">MS53_0243</name>
</gene>
<name>Q4A6F9_MYCS5</name>
<evidence type="ECO:0000313" key="2">
    <source>
        <dbReference type="Proteomes" id="UP000000549"/>
    </source>
</evidence>
<dbReference type="HOGENOM" id="CLU_108451_1_0_14"/>
<dbReference type="AlphaFoldDB" id="Q4A6F9"/>
<organism evidence="1 2">
    <name type="scientific">Mycoplasmopsis synoviae (strain 53)</name>
    <name type="common">Mycoplasma synoviae</name>
    <dbReference type="NCBI Taxonomy" id="262723"/>
    <lineage>
        <taxon>Bacteria</taxon>
        <taxon>Bacillati</taxon>
        <taxon>Mycoplasmatota</taxon>
        <taxon>Mycoplasmoidales</taxon>
        <taxon>Metamycoplasmataceae</taxon>
        <taxon>Mycoplasmopsis</taxon>
    </lineage>
</organism>
<dbReference type="Proteomes" id="UP000000549">
    <property type="component" value="Chromosome"/>
</dbReference>
<evidence type="ECO:0000313" key="1">
    <source>
        <dbReference type="EMBL" id="AAZ43662.2"/>
    </source>
</evidence>
<accession>Q4A6F9</accession>
<dbReference type="eggNOG" id="ENOG5032G88">
    <property type="taxonomic scope" value="Bacteria"/>
</dbReference>
<dbReference type="KEGG" id="msy:MS53_0243"/>